<accession>A0A507DEE4</accession>
<name>A0A507DEE4_9FUNG</name>
<reference evidence="3 4" key="1">
    <citation type="journal article" date="2019" name="Sci. Rep.">
        <title>Comparative genomics of chytrid fungi reveal insights into the obligate biotrophic and pathogenic lifestyle of Synchytrium endobioticum.</title>
        <authorList>
            <person name="van de Vossenberg B.T.L.H."/>
            <person name="Warris S."/>
            <person name="Nguyen H.D.T."/>
            <person name="van Gent-Pelzer M.P.E."/>
            <person name="Joly D.L."/>
            <person name="van de Geest H.C."/>
            <person name="Bonants P.J.M."/>
            <person name="Smith D.S."/>
            <person name="Levesque C.A."/>
            <person name="van der Lee T.A.J."/>
        </authorList>
    </citation>
    <scope>NUCLEOTIDE SEQUENCE [LARGE SCALE GENOMIC DNA]</scope>
    <source>
        <strain evidence="2 4">LEV6574</strain>
        <strain evidence="1 3">MB42</strain>
    </source>
</reference>
<keyword evidence="3" id="KW-1185">Reference proteome</keyword>
<comment type="caution">
    <text evidence="2">The sequence shown here is derived from an EMBL/GenBank/DDBJ whole genome shotgun (WGS) entry which is preliminary data.</text>
</comment>
<dbReference type="EMBL" id="QEAN01000131">
    <property type="protein sequence ID" value="TPX46604.1"/>
    <property type="molecule type" value="Genomic_DNA"/>
</dbReference>
<dbReference type="Proteomes" id="UP000320475">
    <property type="component" value="Unassembled WGS sequence"/>
</dbReference>
<evidence type="ECO:0000313" key="4">
    <source>
        <dbReference type="Proteomes" id="UP000320475"/>
    </source>
</evidence>
<dbReference type="VEuPathDB" id="FungiDB:SeMB42_g03621"/>
<dbReference type="Proteomes" id="UP000317494">
    <property type="component" value="Unassembled WGS sequence"/>
</dbReference>
<gene>
    <name evidence="2" type="ORF">SeLEV6574_g01209</name>
    <name evidence="1" type="ORF">SeMB42_g03621</name>
</gene>
<dbReference type="AlphaFoldDB" id="A0A507DEE4"/>
<evidence type="ECO:0000313" key="1">
    <source>
        <dbReference type="EMBL" id="TPX46604.1"/>
    </source>
</evidence>
<proteinExistence type="predicted"/>
<protein>
    <submittedName>
        <fullName evidence="2">Uncharacterized protein</fullName>
    </submittedName>
</protein>
<sequence>MSGNRPRASTHTGVRPVSDIYFGSVSKPSEQESPIATPVKKIAAIMEGLNEAPAKESLALASISKADLMSGFNASKAHLGAGTQLS</sequence>
<organism evidence="2 4">
    <name type="scientific">Synchytrium endobioticum</name>
    <dbReference type="NCBI Taxonomy" id="286115"/>
    <lineage>
        <taxon>Eukaryota</taxon>
        <taxon>Fungi</taxon>
        <taxon>Fungi incertae sedis</taxon>
        <taxon>Chytridiomycota</taxon>
        <taxon>Chytridiomycota incertae sedis</taxon>
        <taxon>Chytridiomycetes</taxon>
        <taxon>Synchytriales</taxon>
        <taxon>Synchytriaceae</taxon>
        <taxon>Synchytrium</taxon>
    </lineage>
</organism>
<evidence type="ECO:0000313" key="2">
    <source>
        <dbReference type="EMBL" id="TPX49906.1"/>
    </source>
</evidence>
<dbReference type="EMBL" id="QEAM01000025">
    <property type="protein sequence ID" value="TPX49906.1"/>
    <property type="molecule type" value="Genomic_DNA"/>
</dbReference>
<evidence type="ECO:0000313" key="3">
    <source>
        <dbReference type="Proteomes" id="UP000317494"/>
    </source>
</evidence>